<dbReference type="InterPro" id="IPR009030">
    <property type="entry name" value="Growth_fac_rcpt_cys_sf"/>
</dbReference>
<evidence type="ECO:0000256" key="2">
    <source>
        <dbReference type="ARBA" id="ARBA00022729"/>
    </source>
</evidence>
<dbReference type="InterPro" id="IPR049883">
    <property type="entry name" value="NOTCH1_EGF-like"/>
</dbReference>
<dbReference type="InterPro" id="IPR018097">
    <property type="entry name" value="EGF_Ca-bd_CS"/>
</dbReference>
<dbReference type="Pfam" id="PF07645">
    <property type="entry name" value="EGF_CA"/>
    <property type="match status" value="3"/>
</dbReference>
<dbReference type="InterPro" id="IPR000082">
    <property type="entry name" value="SEA_dom"/>
</dbReference>
<keyword evidence="9" id="KW-1185">Reference proteome</keyword>
<dbReference type="SMART" id="SM00181">
    <property type="entry name" value="EGF"/>
    <property type="match status" value="13"/>
</dbReference>
<name>A0AA88HXJ5_ARTSF</name>
<keyword evidence="3" id="KW-0677">Repeat</keyword>
<dbReference type="PROSITE" id="PS50024">
    <property type="entry name" value="SEA"/>
    <property type="match status" value="1"/>
</dbReference>
<dbReference type="Gene3D" id="2.90.20.10">
    <property type="entry name" value="Plasmodium vivax P25 domain"/>
    <property type="match status" value="1"/>
</dbReference>
<evidence type="ECO:0000256" key="1">
    <source>
        <dbReference type="ARBA" id="ARBA00022536"/>
    </source>
</evidence>
<evidence type="ECO:0000256" key="5">
    <source>
        <dbReference type="PROSITE-ProRule" id="PRU00076"/>
    </source>
</evidence>
<reference evidence="8" key="1">
    <citation type="submission" date="2023-07" db="EMBL/GenBank/DDBJ databases">
        <title>Chromosome-level genome assembly of Artemia franciscana.</title>
        <authorList>
            <person name="Jo E."/>
        </authorList>
    </citation>
    <scope>NUCLEOTIDE SEQUENCE</scope>
    <source>
        <tissue evidence="8">Whole body</tissue>
    </source>
</reference>
<gene>
    <name evidence="8" type="ORF">QYM36_010924</name>
</gene>
<evidence type="ECO:0000256" key="4">
    <source>
        <dbReference type="ARBA" id="ARBA00023157"/>
    </source>
</evidence>
<feature type="non-terminal residue" evidence="8">
    <location>
        <position position="1571"/>
    </location>
</feature>
<dbReference type="PANTHER" id="PTHR24039:SF48">
    <property type="entry name" value="FIBRILLIN-2 ISOFORM X1-RELATED"/>
    <property type="match status" value="1"/>
</dbReference>
<comment type="caution">
    <text evidence="5">Lacks conserved residue(s) required for the propagation of feature annotation.</text>
</comment>
<dbReference type="InterPro" id="IPR001881">
    <property type="entry name" value="EGF-like_Ca-bd_dom"/>
</dbReference>
<dbReference type="CDD" id="cd00054">
    <property type="entry name" value="EGF_CA"/>
    <property type="match status" value="3"/>
</dbReference>
<dbReference type="EMBL" id="JAVRJZ010000015">
    <property type="protein sequence ID" value="KAK2712057.1"/>
    <property type="molecule type" value="Genomic_DNA"/>
</dbReference>
<dbReference type="PROSITE" id="PS01187">
    <property type="entry name" value="EGF_CA"/>
    <property type="match status" value="3"/>
</dbReference>
<sequence>YDNPASAKYITLITAINLAVRSFGYEQFSISIVKLNSRVQLELRILSDISLSAADNLQLALTVLGGQKVLVIPGLQLLQFDLNTLNFELVSPPCDTSKCQSGGDEFASCSDSVLKCACSKGFVAKEGVCLDIDECEDSNACGTESASCINQPGYFECICPLGFLPYIGGCIDIKATAIEPCAKEENAAQCVLLGATCSKDLSFGFFSCRCQFPMVPSPKGCVSILEQELLATKDYQLEISGVEWSDSLSTITSIESLLLIEKITTWFNTILKDQLISSVTDLDVSVCQVISFIRSNSVGVEAKVSLTLSDFSVLDSILELIVPGIDISIKTASLISEKVVQIDASLCTDDACLPGQSCTVIASEVGFQCTCPFPQTLIEGSCKLDPSLSRFVEQKVSIQLNNQWISDYDNTASAKYITLITAINLAVRSFGYEQFSISIVKLNSRVQLELRILSDISLSAADNLQLALTVLGGQKVLVIPGLQLLQFDLNTLNFELVSPPCDTSKCQSGGDEFASCSDSVLKCACSKGFVAKEGVCLDIDECEDSNACGTESASCINQPGYFECICPLGFLPYIGGCIDIKATAIEPCAKEENAAQCVLLGATCSKDLSFGFFSCRCQFPMVPSPKGCVSILEQELLATKDYQLEISGVEWSDSLSTITSIESLLLIEKITTWFNTILKDQLISSVTDLDVSVCQVISFIRSNSVGVEAKVSLTLSDFSVLDSILELIVPGIDVSIKTASLISEKVVQIDASLCTDDACLPGQSCTVIASEVGFQCTCPFPQTLIEGSCKLDPSQSRFVEQKISIQLTNQWISDYDDPTTTRYITLITAIDLALRGYGIELFSISITNLNSRVQLEVRILSDVAISPEANLETASMVLGGQDFVSLPGIQLLQLDLNTLQFELVTPPCDTPKCQSGGDEFAVCSDSVLKCACSNGFLALDGTCVDTDECTDSDACRISGATCINKVGYFECSCPAGFVSSLQGCISTEVSLLAPCTVEKNTTCASFEASCFKDLSSDFSGCQCKFPMIISSNGCIQISGESSMTASLYRIELGGIEWEDTLLSLDSLESLILLDKMKILINTVLKKQMTITVEALDPSVFQTLSIMKTSSGAVGLELIFILEDQLMVETVKDKVVPGVEITITSLTKVLDIGLSDPCTPDIISKCISSNAKCKPSLSYPFYKCICGFPTVQTIAEDGKTTCSIDPKMDTYGGQLIILPKSVNISSLELSYSIDTILLRDEVEIFLSALFPDPDITYFDGFSNEVTVLFYINAKSDGSIAADLSSRISAALSAADALALPSSFTPKIETLEVTKNNLTCDRINLCVSGDDKYAICSDGTEGTGQICTCSIGFKEQYNICQDKDDCVSNPCNDAGDTTATCTDKVGYFECSCSDDYIFSTNVGCVRDPRSDNPCDSSPCDEATSECVLTLNIQGYECKCNYPFVKRSNGKCSRIIEGKEKVFNITIPLSGNIKWSAELADRNSLSFLKLKQDANKFIKVVFKDAVGQIQGFSKSETGKFRNRFSPFKRRQRSYETEVLVELQTVEQTECDDCHDALRCGGNESSENCTKSSNL</sequence>
<dbReference type="SUPFAM" id="SSF57196">
    <property type="entry name" value="EGF/Laminin"/>
    <property type="match status" value="2"/>
</dbReference>
<dbReference type="Gene3D" id="2.10.25.10">
    <property type="entry name" value="Laminin"/>
    <property type="match status" value="3"/>
</dbReference>
<keyword evidence="2" id="KW-0732">Signal</keyword>
<dbReference type="PROSITE" id="PS00010">
    <property type="entry name" value="ASX_HYDROXYL"/>
    <property type="match status" value="3"/>
</dbReference>
<dbReference type="SMART" id="SM00179">
    <property type="entry name" value="EGF_CA"/>
    <property type="match status" value="4"/>
</dbReference>
<dbReference type="PANTHER" id="PTHR24039">
    <property type="entry name" value="FIBRILLIN-RELATED"/>
    <property type="match status" value="1"/>
</dbReference>
<feature type="domain" description="EGF-like" evidence="7">
    <location>
        <begin position="538"/>
        <end position="578"/>
    </location>
</feature>
<feature type="domain" description="EGF-like" evidence="7">
    <location>
        <begin position="131"/>
        <end position="171"/>
    </location>
</feature>
<organism evidence="8 9">
    <name type="scientific">Artemia franciscana</name>
    <name type="common">Brine shrimp</name>
    <name type="synonym">Artemia sanfranciscana</name>
    <dbReference type="NCBI Taxonomy" id="6661"/>
    <lineage>
        <taxon>Eukaryota</taxon>
        <taxon>Metazoa</taxon>
        <taxon>Ecdysozoa</taxon>
        <taxon>Arthropoda</taxon>
        <taxon>Crustacea</taxon>
        <taxon>Branchiopoda</taxon>
        <taxon>Anostraca</taxon>
        <taxon>Artemiidae</taxon>
        <taxon>Artemia</taxon>
    </lineage>
</organism>
<accession>A0AA88HXJ5</accession>
<evidence type="ECO:0000256" key="3">
    <source>
        <dbReference type="ARBA" id="ARBA00022737"/>
    </source>
</evidence>
<dbReference type="GO" id="GO:0005509">
    <property type="term" value="F:calcium ion binding"/>
    <property type="evidence" value="ECO:0007669"/>
    <property type="project" value="InterPro"/>
</dbReference>
<keyword evidence="1 5" id="KW-0245">EGF-like domain</keyword>
<keyword evidence="4" id="KW-1015">Disulfide bond</keyword>
<proteinExistence type="predicted"/>
<dbReference type="SUPFAM" id="SSF57184">
    <property type="entry name" value="Growth factor receptor domain"/>
    <property type="match status" value="1"/>
</dbReference>
<comment type="caution">
    <text evidence="8">The sequence shown here is derived from an EMBL/GenBank/DDBJ whole genome shotgun (WGS) entry which is preliminary data.</text>
</comment>
<feature type="domain" description="EGF-like" evidence="7">
    <location>
        <begin position="945"/>
        <end position="985"/>
    </location>
</feature>
<feature type="domain" description="SEA" evidence="6">
    <location>
        <begin position="1456"/>
        <end position="1571"/>
    </location>
</feature>
<dbReference type="Proteomes" id="UP001187531">
    <property type="component" value="Unassembled WGS sequence"/>
</dbReference>
<dbReference type="PROSITE" id="PS50026">
    <property type="entry name" value="EGF_3"/>
    <property type="match status" value="3"/>
</dbReference>
<protein>
    <submittedName>
        <fullName evidence="8">Uncharacterized protein</fullName>
    </submittedName>
</protein>
<evidence type="ECO:0000313" key="8">
    <source>
        <dbReference type="EMBL" id="KAK2712057.1"/>
    </source>
</evidence>
<dbReference type="InterPro" id="IPR000742">
    <property type="entry name" value="EGF"/>
</dbReference>
<dbReference type="InterPro" id="IPR000152">
    <property type="entry name" value="EGF-type_Asp/Asn_hydroxyl_site"/>
</dbReference>
<evidence type="ECO:0000259" key="7">
    <source>
        <dbReference type="PROSITE" id="PS50026"/>
    </source>
</evidence>
<evidence type="ECO:0000259" key="6">
    <source>
        <dbReference type="PROSITE" id="PS50024"/>
    </source>
</evidence>
<dbReference type="PROSITE" id="PS01186">
    <property type="entry name" value="EGF_2"/>
    <property type="match status" value="5"/>
</dbReference>
<evidence type="ECO:0000313" key="9">
    <source>
        <dbReference type="Proteomes" id="UP001187531"/>
    </source>
</evidence>